<feature type="domain" description="BRCT" evidence="3">
    <location>
        <begin position="1"/>
        <end position="49"/>
    </location>
</feature>
<proteinExistence type="predicted"/>
<feature type="compositionally biased region" description="Basic and acidic residues" evidence="2">
    <location>
        <begin position="588"/>
        <end position="604"/>
    </location>
</feature>
<dbReference type="GO" id="GO:0033314">
    <property type="term" value="P:mitotic DNA replication checkpoint signaling"/>
    <property type="evidence" value="ECO:0007669"/>
    <property type="project" value="TreeGrafter"/>
</dbReference>
<evidence type="ECO:0000256" key="2">
    <source>
        <dbReference type="SAM" id="MobiDB-lite"/>
    </source>
</evidence>
<dbReference type="PANTHER" id="PTHR13561">
    <property type="entry name" value="DNA REPLICATION REGULATOR DPB11-RELATED"/>
    <property type="match status" value="1"/>
</dbReference>
<dbReference type="InParanoid" id="J4H4A7"/>
<dbReference type="CDD" id="cd17731">
    <property type="entry name" value="BRCT_TopBP1_rpt2_like"/>
    <property type="match status" value="1"/>
</dbReference>
<name>J4H4A7_9APHY</name>
<accession>J4H4A7</accession>
<dbReference type="InterPro" id="IPR036420">
    <property type="entry name" value="BRCT_dom_sf"/>
</dbReference>
<feature type="region of interest" description="Disordered" evidence="2">
    <location>
        <begin position="147"/>
        <end position="203"/>
    </location>
</feature>
<dbReference type="Pfam" id="PF12738">
    <property type="entry name" value="PTCB-BRCT"/>
    <property type="match status" value="1"/>
</dbReference>
<feature type="region of interest" description="Disordered" evidence="2">
    <location>
        <begin position="227"/>
        <end position="277"/>
    </location>
</feature>
<organism evidence="4 5">
    <name type="scientific">Fibroporia radiculosa</name>
    <dbReference type="NCBI Taxonomy" id="599839"/>
    <lineage>
        <taxon>Eukaryota</taxon>
        <taxon>Fungi</taxon>
        <taxon>Dikarya</taxon>
        <taxon>Basidiomycota</taxon>
        <taxon>Agaricomycotina</taxon>
        <taxon>Agaricomycetes</taxon>
        <taxon>Polyporales</taxon>
        <taxon>Fibroporiaceae</taxon>
        <taxon>Fibroporia</taxon>
    </lineage>
</organism>
<feature type="domain" description="BRCT" evidence="3">
    <location>
        <begin position="347"/>
        <end position="437"/>
    </location>
</feature>
<dbReference type="PROSITE" id="PS50172">
    <property type="entry name" value="BRCT"/>
    <property type="match status" value="4"/>
</dbReference>
<dbReference type="InterPro" id="IPR001357">
    <property type="entry name" value="BRCT_dom"/>
</dbReference>
<evidence type="ECO:0000259" key="3">
    <source>
        <dbReference type="PROSITE" id="PS50172"/>
    </source>
</evidence>
<feature type="compositionally biased region" description="Polar residues" evidence="2">
    <location>
        <begin position="577"/>
        <end position="587"/>
    </location>
</feature>
<dbReference type="PANTHER" id="PTHR13561:SF20">
    <property type="entry name" value="DNA TOPOISOMERASE 2-BINDING PROTEIN 1"/>
    <property type="match status" value="1"/>
</dbReference>
<sequence>MELGASSFSDLTDKVTHLIAVEPGSAKYKCALGNRIPIMHPSWITDSYEIWLRGDDVDVQESIESHRLPVFSGVVLAVSGIEDLEQRMDINRLVTENGGTKNEEMTDKMRYAEKFNKHGEANIHIIWEEWFWDSLDFGGRFDEETYKVSNPPPQRKLLPETGTPPPSSSPLNDVASLASADKSGSLDSLPVGDDDEEEIASGRHVPSEMLQIWGSLLKPRGFEVANGRLVHSPTKSQNTRARSTTREPSPLGSKVERMAARKPSSAGDPPPAPKSALSTFRRTNSFAPAAKDAPTARQLFKRPPPVGPSSSFMAYPSGVADVEMHRDGGDAAPVASSSTTGVRTAVRASNIFAGKTFRALGEAKGMSVKAAVEECGGRLVSEVADEDVDYIVVRLVSGSSFFQQETDPGERLKYRTECWLEQCIFDERICAPGEHLAFTPLSTPSPVSGAEHINLSYSGLDHSEACWIRRLARAIGANIAPNFSLRSTHLLCPSGSGPKVEKAREWSIPVVNMSWLADITRTGSIPPVQIRVREGVSIDDLIPAPLALERGGAMNVDPVKVDRKGKGKEKVSEPSVAGSTNSGQSDAGDSKHAEHGPAIDESHDSFTMSEGGMSEVPLRPVDTVPLEDVAGGDASR</sequence>
<evidence type="ECO:0000256" key="1">
    <source>
        <dbReference type="ARBA" id="ARBA00022737"/>
    </source>
</evidence>
<dbReference type="HOGENOM" id="CLU_430223_0_0_1"/>
<dbReference type="FunCoup" id="J4H4A7">
    <property type="interactions" value="13"/>
</dbReference>
<keyword evidence="1" id="KW-0677">Repeat</keyword>
<dbReference type="GO" id="GO:0006270">
    <property type="term" value="P:DNA replication initiation"/>
    <property type="evidence" value="ECO:0007669"/>
    <property type="project" value="TreeGrafter"/>
</dbReference>
<feature type="compositionally biased region" description="Basic and acidic residues" evidence="2">
    <location>
        <begin position="559"/>
        <end position="572"/>
    </location>
</feature>
<protein>
    <recommendedName>
        <fullName evidence="3">BRCT domain-containing protein</fullName>
    </recommendedName>
</protein>
<dbReference type="Pfam" id="PF00533">
    <property type="entry name" value="BRCT"/>
    <property type="match status" value="1"/>
</dbReference>
<dbReference type="GeneID" id="24099575"/>
<keyword evidence="5" id="KW-1185">Reference proteome</keyword>
<gene>
    <name evidence="4" type="ORF">FIBRA_06849</name>
</gene>
<feature type="compositionally biased region" description="Polar residues" evidence="2">
    <location>
        <begin position="233"/>
        <end position="242"/>
    </location>
</feature>
<dbReference type="OrthoDB" id="251770at2759"/>
<reference evidence="4 5" key="1">
    <citation type="journal article" date="2012" name="Appl. Environ. Microbiol.">
        <title>Short-read sequencing for genomic analysis of the brown rot fungus Fibroporia radiculosa.</title>
        <authorList>
            <person name="Tang J.D."/>
            <person name="Perkins A.D."/>
            <person name="Sonstegard T.S."/>
            <person name="Schroeder S.G."/>
            <person name="Burgess S.C."/>
            <person name="Diehl S.V."/>
        </authorList>
    </citation>
    <scope>NUCLEOTIDE SEQUENCE [LARGE SCALE GENOMIC DNA]</scope>
    <source>
        <strain evidence="4 5">TFFH 294</strain>
    </source>
</reference>
<dbReference type="SUPFAM" id="SSF52113">
    <property type="entry name" value="BRCT domain"/>
    <property type="match status" value="3"/>
</dbReference>
<dbReference type="AlphaFoldDB" id="J4H4A7"/>
<evidence type="ECO:0000313" key="4">
    <source>
        <dbReference type="EMBL" id="CCM04664.1"/>
    </source>
</evidence>
<dbReference type="GO" id="GO:0007095">
    <property type="term" value="P:mitotic G2 DNA damage checkpoint signaling"/>
    <property type="evidence" value="ECO:0007669"/>
    <property type="project" value="TreeGrafter"/>
</dbReference>
<evidence type="ECO:0000313" key="5">
    <source>
        <dbReference type="Proteomes" id="UP000006352"/>
    </source>
</evidence>
<dbReference type="STRING" id="599839.J4H4A7"/>
<feature type="domain" description="BRCT" evidence="3">
    <location>
        <begin position="66"/>
        <end position="148"/>
    </location>
</feature>
<feature type="region of interest" description="Disordered" evidence="2">
    <location>
        <begin position="557"/>
        <end position="636"/>
    </location>
</feature>
<dbReference type="EMBL" id="HE797163">
    <property type="protein sequence ID" value="CCM04664.1"/>
    <property type="molecule type" value="Genomic_DNA"/>
</dbReference>
<dbReference type="SMART" id="SM00292">
    <property type="entry name" value="BRCT"/>
    <property type="match status" value="2"/>
</dbReference>
<dbReference type="Proteomes" id="UP000006352">
    <property type="component" value="Unassembled WGS sequence"/>
</dbReference>
<dbReference type="RefSeq" id="XP_012183947.1">
    <property type="nucleotide sequence ID" value="XM_012328557.1"/>
</dbReference>
<dbReference type="InterPro" id="IPR059215">
    <property type="entry name" value="BRCT2_TopBP1-like"/>
</dbReference>
<dbReference type="Gene3D" id="3.40.50.10190">
    <property type="entry name" value="BRCT domain"/>
    <property type="match status" value="4"/>
</dbReference>
<feature type="domain" description="BRCT" evidence="3">
    <location>
        <begin position="468"/>
        <end position="518"/>
    </location>
</feature>